<dbReference type="GO" id="GO:0015288">
    <property type="term" value="F:porin activity"/>
    <property type="evidence" value="ECO:0007669"/>
    <property type="project" value="TreeGrafter"/>
</dbReference>
<evidence type="ECO:0000256" key="3">
    <source>
        <dbReference type="ARBA" id="ARBA00022692"/>
    </source>
</evidence>
<dbReference type="Proteomes" id="UP000183945">
    <property type="component" value="Unassembled WGS sequence"/>
</dbReference>
<name>A0A1M5K3X3_SALEC</name>
<keyword evidence="3" id="KW-0812">Transmembrane</keyword>
<evidence type="ECO:0000313" key="6">
    <source>
        <dbReference type="EMBL" id="SHG47169.1"/>
    </source>
</evidence>
<keyword evidence="2" id="KW-1134">Transmembrane beta strand</keyword>
<keyword evidence="7" id="KW-1185">Reference proteome</keyword>
<evidence type="ECO:0000256" key="5">
    <source>
        <dbReference type="ARBA" id="ARBA00023237"/>
    </source>
</evidence>
<dbReference type="PANTHER" id="PTHR30026">
    <property type="entry name" value="OUTER MEMBRANE PROTEIN TOLC"/>
    <property type="match status" value="1"/>
</dbReference>
<reference evidence="7" key="1">
    <citation type="submission" date="2016-11" db="EMBL/GenBank/DDBJ databases">
        <authorList>
            <person name="Varghese N."/>
            <person name="Submissions S."/>
        </authorList>
    </citation>
    <scope>NUCLEOTIDE SEQUENCE [LARGE SCALE GENOMIC DNA]</scope>
    <source>
        <strain evidence="7">DSM 24579</strain>
    </source>
</reference>
<evidence type="ECO:0000256" key="2">
    <source>
        <dbReference type="ARBA" id="ARBA00022452"/>
    </source>
</evidence>
<evidence type="ECO:0000313" key="7">
    <source>
        <dbReference type="Proteomes" id="UP000183945"/>
    </source>
</evidence>
<dbReference type="GO" id="GO:0009279">
    <property type="term" value="C:cell outer membrane"/>
    <property type="evidence" value="ECO:0007669"/>
    <property type="project" value="UniProtKB-SubCell"/>
</dbReference>
<dbReference type="OrthoDB" id="1091220at2"/>
<evidence type="ECO:0000256" key="4">
    <source>
        <dbReference type="ARBA" id="ARBA00023136"/>
    </source>
</evidence>
<comment type="subcellular location">
    <subcellularLocation>
        <location evidence="1">Cell outer membrane</location>
    </subcellularLocation>
</comment>
<dbReference type="GO" id="GO:0015562">
    <property type="term" value="F:efflux transmembrane transporter activity"/>
    <property type="evidence" value="ECO:0007669"/>
    <property type="project" value="InterPro"/>
</dbReference>
<dbReference type="EMBL" id="FQVT01000013">
    <property type="protein sequence ID" value="SHG47169.1"/>
    <property type="molecule type" value="Genomic_DNA"/>
</dbReference>
<protein>
    <submittedName>
        <fullName evidence="6">Outer membrane protein TolC</fullName>
    </submittedName>
</protein>
<sequence>MFKKLTFLFGFFCFSQLLYSQKNPGLDSFLENARQNAPVLLENNNLEKIGKIQSDIIRAQNNAFQVNATSEVLFAPYFNNNGNAIDITTIPSPNAYGYDVGITNGGLYSAQVNVTKNLFNQAVTDNLLFQNKIKNNAIGLSSEETAHNLVKNITDAYVKAYQLQLQENFTREILKDLKKRLQVLELLVKRGILQESDYLLLQLNIESKNLELRQIQNNLEVAINQLYTFSGMKLDKTDTLPEPVLVKNAELNKIKHFYERKFKNDSLQVAADQQVFENAYKPQLIAYSNTGLNAVKIPNIAHKIGLSAGLRLTIPIYDGRQRKYNARQSEFKKENLKFYKNNAKIQLENKLESIKIQISALKENKILLGKQIKKQKNILEIYKGKLVQGQVSIVDYLNVIQNYKQNVYTQLQMQTNMWLLQSQYNFINW</sequence>
<dbReference type="Gene3D" id="1.20.1600.10">
    <property type="entry name" value="Outer membrane efflux proteins (OEP)"/>
    <property type="match status" value="1"/>
</dbReference>
<dbReference type="RefSeq" id="WP_072880955.1">
    <property type="nucleotide sequence ID" value="NZ_FQVT01000013.1"/>
</dbReference>
<dbReference type="STRING" id="1073325.SAMN05444483_11328"/>
<dbReference type="SUPFAM" id="SSF56954">
    <property type="entry name" value="Outer membrane efflux proteins (OEP)"/>
    <property type="match status" value="1"/>
</dbReference>
<dbReference type="AlphaFoldDB" id="A0A1M5K3X3"/>
<keyword evidence="4" id="KW-0472">Membrane</keyword>
<gene>
    <name evidence="6" type="ORF">SAMN05444483_11328</name>
</gene>
<evidence type="ECO:0000256" key="1">
    <source>
        <dbReference type="ARBA" id="ARBA00004442"/>
    </source>
</evidence>
<keyword evidence="5" id="KW-0998">Cell outer membrane</keyword>
<proteinExistence type="predicted"/>
<accession>A0A1M5K3X3</accession>
<organism evidence="6 7">
    <name type="scientific">Salegentibacter echinorum</name>
    <dbReference type="NCBI Taxonomy" id="1073325"/>
    <lineage>
        <taxon>Bacteria</taxon>
        <taxon>Pseudomonadati</taxon>
        <taxon>Bacteroidota</taxon>
        <taxon>Flavobacteriia</taxon>
        <taxon>Flavobacteriales</taxon>
        <taxon>Flavobacteriaceae</taxon>
        <taxon>Salegentibacter</taxon>
    </lineage>
</organism>
<dbReference type="GO" id="GO:1990281">
    <property type="term" value="C:efflux pump complex"/>
    <property type="evidence" value="ECO:0007669"/>
    <property type="project" value="TreeGrafter"/>
</dbReference>
<dbReference type="PANTHER" id="PTHR30026:SF20">
    <property type="entry name" value="OUTER MEMBRANE PROTEIN TOLC"/>
    <property type="match status" value="1"/>
</dbReference>
<dbReference type="InterPro" id="IPR051906">
    <property type="entry name" value="TolC-like"/>
</dbReference>